<sequence length="175" mass="19365">MNRARLALCAMLLASLLGCGGSDGFADLQTFINEERTKPRPPIEPLPTFASYAPFTYDSMLLRSPFQPPHKLELSSRIKGSRDIKPDENRAKQFLEGFSIDSFEMVGTLANSHGRYALLSGAGGVHRVKIGDYLGLNYGRIVLIDADKMEVVEIVPDGQGGWLERPRSLLLKERS</sequence>
<protein>
    <submittedName>
        <fullName evidence="2">Pilus assembly protein PilP</fullName>
    </submittedName>
</protein>
<evidence type="ECO:0000256" key="1">
    <source>
        <dbReference type="SAM" id="SignalP"/>
    </source>
</evidence>
<gene>
    <name evidence="2" type="ORF">AXE65_02920</name>
</gene>
<organism evidence="2 3">
    <name type="scientific">Ventosimonas gracilis</name>
    <dbReference type="NCBI Taxonomy" id="1680762"/>
    <lineage>
        <taxon>Bacteria</taxon>
        <taxon>Pseudomonadati</taxon>
        <taxon>Pseudomonadota</taxon>
        <taxon>Gammaproteobacteria</taxon>
        <taxon>Pseudomonadales</taxon>
        <taxon>Ventosimonadaceae</taxon>
        <taxon>Ventosimonas</taxon>
    </lineage>
</organism>
<dbReference type="PIRSF" id="PIRSF016481">
    <property type="entry name" value="Pilus_assembly_PilP"/>
    <property type="match status" value="1"/>
</dbReference>
<keyword evidence="1" id="KW-0732">Signal</keyword>
<accession>A0A139SSL3</accession>
<dbReference type="RefSeq" id="WP_068390534.1">
    <property type="nucleotide sequence ID" value="NZ_LSZO01000162.1"/>
</dbReference>
<proteinExistence type="predicted"/>
<dbReference type="AlphaFoldDB" id="A0A139SSL3"/>
<dbReference type="OrthoDB" id="5296580at2"/>
<keyword evidence="3" id="KW-1185">Reference proteome</keyword>
<dbReference type="EMBL" id="LSZO01000162">
    <property type="protein sequence ID" value="KXU37559.1"/>
    <property type="molecule type" value="Genomic_DNA"/>
</dbReference>
<reference evidence="2 3" key="1">
    <citation type="submission" date="2016-02" db="EMBL/GenBank/DDBJ databases">
        <authorList>
            <person name="Wen L."/>
            <person name="He K."/>
            <person name="Yang H."/>
        </authorList>
    </citation>
    <scope>NUCLEOTIDE SEQUENCE [LARGE SCALE GENOMIC DNA]</scope>
    <source>
        <strain evidence="2 3">CV58</strain>
    </source>
</reference>
<feature type="chain" id="PRO_5007299368" evidence="1">
    <location>
        <begin position="22"/>
        <end position="175"/>
    </location>
</feature>
<name>A0A139SSL3_9GAMM</name>
<feature type="signal peptide" evidence="1">
    <location>
        <begin position="1"/>
        <end position="21"/>
    </location>
</feature>
<dbReference type="Pfam" id="PF04351">
    <property type="entry name" value="PilP"/>
    <property type="match status" value="1"/>
</dbReference>
<dbReference type="PROSITE" id="PS51257">
    <property type="entry name" value="PROKAR_LIPOPROTEIN"/>
    <property type="match status" value="1"/>
</dbReference>
<evidence type="ECO:0000313" key="3">
    <source>
        <dbReference type="Proteomes" id="UP000072660"/>
    </source>
</evidence>
<comment type="caution">
    <text evidence="2">The sequence shown here is derived from an EMBL/GenBank/DDBJ whole genome shotgun (WGS) entry which is preliminary data.</text>
</comment>
<dbReference type="Gene3D" id="2.30.30.830">
    <property type="match status" value="1"/>
</dbReference>
<evidence type="ECO:0000313" key="2">
    <source>
        <dbReference type="EMBL" id="KXU37559.1"/>
    </source>
</evidence>
<dbReference type="Proteomes" id="UP000072660">
    <property type="component" value="Unassembled WGS sequence"/>
</dbReference>
<dbReference type="InterPro" id="IPR007446">
    <property type="entry name" value="PilP"/>
</dbReference>